<feature type="non-terminal residue" evidence="5">
    <location>
        <position position="1"/>
    </location>
</feature>
<evidence type="ECO:0000256" key="3">
    <source>
        <dbReference type="ARBA" id="ARBA00023163"/>
    </source>
</evidence>
<dbReference type="InterPro" id="IPR002577">
    <property type="entry name" value="HTH_HxlR"/>
</dbReference>
<protein>
    <recommendedName>
        <fullName evidence="4">HTH hxlR-type domain-containing protein</fullName>
    </recommendedName>
</protein>
<reference evidence="5" key="1">
    <citation type="journal article" date="2014" name="Front. Microbiol.">
        <title>High frequency of phylogenetically diverse reductive dehalogenase-homologous genes in deep subseafloor sedimentary metagenomes.</title>
        <authorList>
            <person name="Kawai M."/>
            <person name="Futagami T."/>
            <person name="Toyoda A."/>
            <person name="Takaki Y."/>
            <person name="Nishi S."/>
            <person name="Hori S."/>
            <person name="Arai W."/>
            <person name="Tsubouchi T."/>
            <person name="Morono Y."/>
            <person name="Uchiyama I."/>
            <person name="Ito T."/>
            <person name="Fujiyama A."/>
            <person name="Inagaki F."/>
            <person name="Takami H."/>
        </authorList>
    </citation>
    <scope>NUCLEOTIDE SEQUENCE</scope>
    <source>
        <strain evidence="5">Expedition CK06-06</strain>
    </source>
</reference>
<comment type="caution">
    <text evidence="5">The sequence shown here is derived from an EMBL/GenBank/DDBJ whole genome shotgun (WGS) entry which is preliminary data.</text>
</comment>
<proteinExistence type="predicted"/>
<dbReference type="InterPro" id="IPR036390">
    <property type="entry name" value="WH_DNA-bd_sf"/>
</dbReference>
<name>X0UPS3_9ZZZZ</name>
<dbReference type="PROSITE" id="PS51118">
    <property type="entry name" value="HTH_HXLR"/>
    <property type="match status" value="1"/>
</dbReference>
<dbReference type="InterPro" id="IPR036388">
    <property type="entry name" value="WH-like_DNA-bd_sf"/>
</dbReference>
<feature type="domain" description="HTH hxlR-type" evidence="4">
    <location>
        <begin position="1"/>
        <end position="64"/>
    </location>
</feature>
<evidence type="ECO:0000313" key="5">
    <source>
        <dbReference type="EMBL" id="GAG07680.1"/>
    </source>
</evidence>
<dbReference type="PANTHER" id="PTHR33204">
    <property type="entry name" value="TRANSCRIPTIONAL REGULATOR, MARR FAMILY"/>
    <property type="match status" value="1"/>
</dbReference>
<evidence type="ECO:0000256" key="2">
    <source>
        <dbReference type="ARBA" id="ARBA00023125"/>
    </source>
</evidence>
<accession>X0UPS3</accession>
<organism evidence="5">
    <name type="scientific">marine sediment metagenome</name>
    <dbReference type="NCBI Taxonomy" id="412755"/>
    <lineage>
        <taxon>unclassified sequences</taxon>
        <taxon>metagenomes</taxon>
        <taxon>ecological metagenomes</taxon>
    </lineage>
</organism>
<dbReference type="Gene3D" id="1.10.10.10">
    <property type="entry name" value="Winged helix-like DNA-binding domain superfamily/Winged helix DNA-binding domain"/>
    <property type="match status" value="1"/>
</dbReference>
<keyword evidence="1" id="KW-0805">Transcription regulation</keyword>
<evidence type="ECO:0000259" key="4">
    <source>
        <dbReference type="PROSITE" id="PS51118"/>
    </source>
</evidence>
<dbReference type="GO" id="GO:0003677">
    <property type="term" value="F:DNA binding"/>
    <property type="evidence" value="ECO:0007669"/>
    <property type="project" value="UniProtKB-KW"/>
</dbReference>
<keyword evidence="3" id="KW-0804">Transcription</keyword>
<dbReference type="Pfam" id="PF01638">
    <property type="entry name" value="HxlR"/>
    <property type="match status" value="1"/>
</dbReference>
<dbReference type="EMBL" id="BARS01021792">
    <property type="protein sequence ID" value="GAG07680.1"/>
    <property type="molecule type" value="Genomic_DNA"/>
</dbReference>
<keyword evidence="2" id="KW-0238">DNA-binding</keyword>
<gene>
    <name evidence="5" type="ORF">S01H1_34939</name>
</gene>
<dbReference type="AlphaFoldDB" id="X0UPS3"/>
<dbReference type="SUPFAM" id="SSF46785">
    <property type="entry name" value="Winged helix' DNA-binding domain"/>
    <property type="match status" value="1"/>
</dbReference>
<evidence type="ECO:0000256" key="1">
    <source>
        <dbReference type="ARBA" id="ARBA00023015"/>
    </source>
</evidence>
<dbReference type="PANTHER" id="PTHR33204:SF18">
    <property type="entry name" value="TRANSCRIPTIONAL REGULATORY PROTEIN"/>
    <property type="match status" value="1"/>
</dbReference>
<sequence>PERITTNVLTDRLALMEQLGVVQKKPYEKRPLRFEYTLTPKGMGLLPVLQEMCRWANRHIPGTWIPPKSFMNKRAPARRR</sequence>